<dbReference type="GO" id="GO:0004657">
    <property type="term" value="F:proline dehydrogenase activity"/>
    <property type="evidence" value="ECO:0007669"/>
    <property type="project" value="UniProtKB-EC"/>
</dbReference>
<keyword evidence="4 5" id="KW-0642">Proline metabolism</keyword>
<comment type="function">
    <text evidence="5">Converts proline to delta-1-pyrroline-5-carboxylate.</text>
</comment>
<dbReference type="PANTHER" id="PTHR13914">
    <property type="entry name" value="PROLINE OXIDASE"/>
    <property type="match status" value="1"/>
</dbReference>
<evidence type="ECO:0000256" key="2">
    <source>
        <dbReference type="ARBA" id="ARBA00012695"/>
    </source>
</evidence>
<evidence type="ECO:0000256" key="1">
    <source>
        <dbReference type="ARBA" id="ARBA00005869"/>
    </source>
</evidence>
<comment type="catalytic activity">
    <reaction evidence="5">
        <text>L-proline + a quinone = (S)-1-pyrroline-5-carboxylate + a quinol + H(+)</text>
        <dbReference type="Rhea" id="RHEA:23784"/>
        <dbReference type="ChEBI" id="CHEBI:15378"/>
        <dbReference type="ChEBI" id="CHEBI:17388"/>
        <dbReference type="ChEBI" id="CHEBI:24646"/>
        <dbReference type="ChEBI" id="CHEBI:60039"/>
        <dbReference type="ChEBI" id="CHEBI:132124"/>
        <dbReference type="EC" id="1.5.5.2"/>
    </reaction>
</comment>
<dbReference type="InterPro" id="IPR015659">
    <property type="entry name" value="Proline_oxidase"/>
</dbReference>
<dbReference type="VEuPathDB" id="FungiDB:ASPWEDRAFT_113767"/>
<dbReference type="STRING" id="1073089.A0A1L9RFL8"/>
<evidence type="ECO:0000313" key="7">
    <source>
        <dbReference type="EMBL" id="OJJ33716.1"/>
    </source>
</evidence>
<dbReference type="RefSeq" id="XP_040687392.1">
    <property type="nucleotide sequence ID" value="XM_040828431.1"/>
</dbReference>
<comment type="similarity">
    <text evidence="1 5">Belongs to the proline oxidase family.</text>
</comment>
<comment type="cofactor">
    <cofactor evidence="5">
        <name>FAD</name>
        <dbReference type="ChEBI" id="CHEBI:57692"/>
    </cofactor>
</comment>
<evidence type="ECO:0000259" key="6">
    <source>
        <dbReference type="Pfam" id="PF01619"/>
    </source>
</evidence>
<keyword evidence="8" id="KW-1185">Reference proteome</keyword>
<organism evidence="7 8">
    <name type="scientific">Aspergillus wentii DTO 134E9</name>
    <dbReference type="NCBI Taxonomy" id="1073089"/>
    <lineage>
        <taxon>Eukaryota</taxon>
        <taxon>Fungi</taxon>
        <taxon>Dikarya</taxon>
        <taxon>Ascomycota</taxon>
        <taxon>Pezizomycotina</taxon>
        <taxon>Eurotiomycetes</taxon>
        <taxon>Eurotiomycetidae</taxon>
        <taxon>Eurotiales</taxon>
        <taxon>Aspergillaceae</taxon>
        <taxon>Aspergillus</taxon>
        <taxon>Aspergillus subgen. Cremei</taxon>
    </lineage>
</organism>
<feature type="domain" description="Proline dehydrogenase" evidence="6">
    <location>
        <begin position="115"/>
        <end position="427"/>
    </location>
</feature>
<dbReference type="InterPro" id="IPR029041">
    <property type="entry name" value="FAD-linked_oxidoreductase-like"/>
</dbReference>
<dbReference type="OrthoDB" id="5464at2759"/>
<dbReference type="Gene3D" id="3.20.20.220">
    <property type="match status" value="1"/>
</dbReference>
<sequence length="447" mass="50195">MKSKRSPLRVSLHPRINYNYNTSHLYRAKSTSVEKHHVLPPHSLLPTKMLWRSLLVATISSHPRLLSTSLSLLTHITHPRFFLLDVNKNPILRSILKTTFYNHFCAGENGREVTATIGRIKDMGFRGVILTYAKEVVDADETAKEGIQSEKESLNTEIEAWRQGVLQTVEMVGDGDFLALKFTGAGPLATQALASNKPLPGQMMSALREICTRAIQRNARIFIDAEQTSVQPGIDAVALDLMRLYNRDGAATVYNTYQAYLKSTPSNLLSHFDIAEKEGFTIGVKLVRGAYINSEPRRLINDTKSDTDDSYNSIAGGILTRQYGPFGRERAFPPTDLFLATHNKESALTAHELYQHRLSTREPTTKVQYGQLMGMADEVSCRLLQLKSDGKASPEVYKCLSWGTLSDCLAYLTRRAVENRDAVGRSKQEYTALKTEVKRRIMSYFKS</sequence>
<dbReference type="EMBL" id="KV878213">
    <property type="protein sequence ID" value="OJJ33716.1"/>
    <property type="molecule type" value="Genomic_DNA"/>
</dbReference>
<dbReference type="Pfam" id="PF01619">
    <property type="entry name" value="Pro_dh"/>
    <property type="match status" value="1"/>
</dbReference>
<dbReference type="GeneID" id="63744279"/>
<dbReference type="EC" id="1.5.5.2" evidence="2 5"/>
<gene>
    <name evidence="7" type="ORF">ASPWEDRAFT_113767</name>
</gene>
<evidence type="ECO:0000256" key="3">
    <source>
        <dbReference type="ARBA" id="ARBA00023002"/>
    </source>
</evidence>
<dbReference type="InterPro" id="IPR002872">
    <property type="entry name" value="Proline_DH_dom"/>
</dbReference>
<keyword evidence="5" id="KW-0285">Flavoprotein</keyword>
<dbReference type="AlphaFoldDB" id="A0A1L9RFL8"/>
<keyword evidence="3 5" id="KW-0560">Oxidoreductase</keyword>
<accession>A0A1L9RFL8</accession>
<dbReference type="PANTHER" id="PTHR13914:SF0">
    <property type="entry name" value="PROLINE DEHYDROGENASE 1, MITOCHONDRIAL"/>
    <property type="match status" value="1"/>
</dbReference>
<dbReference type="SUPFAM" id="SSF51730">
    <property type="entry name" value="FAD-linked oxidoreductase"/>
    <property type="match status" value="1"/>
</dbReference>
<reference evidence="8" key="1">
    <citation type="journal article" date="2017" name="Genome Biol.">
        <title>Comparative genomics reveals high biological diversity and specific adaptations in the industrially and medically important fungal genus Aspergillus.</title>
        <authorList>
            <person name="de Vries R.P."/>
            <person name="Riley R."/>
            <person name="Wiebenga A."/>
            <person name="Aguilar-Osorio G."/>
            <person name="Amillis S."/>
            <person name="Uchima C.A."/>
            <person name="Anderluh G."/>
            <person name="Asadollahi M."/>
            <person name="Askin M."/>
            <person name="Barry K."/>
            <person name="Battaglia E."/>
            <person name="Bayram O."/>
            <person name="Benocci T."/>
            <person name="Braus-Stromeyer S.A."/>
            <person name="Caldana C."/>
            <person name="Canovas D."/>
            <person name="Cerqueira G.C."/>
            <person name="Chen F."/>
            <person name="Chen W."/>
            <person name="Choi C."/>
            <person name="Clum A."/>
            <person name="Dos Santos R.A."/>
            <person name="Damasio A.R."/>
            <person name="Diallinas G."/>
            <person name="Emri T."/>
            <person name="Fekete E."/>
            <person name="Flipphi M."/>
            <person name="Freyberg S."/>
            <person name="Gallo A."/>
            <person name="Gournas C."/>
            <person name="Habgood R."/>
            <person name="Hainaut M."/>
            <person name="Harispe M.L."/>
            <person name="Henrissat B."/>
            <person name="Hilden K.S."/>
            <person name="Hope R."/>
            <person name="Hossain A."/>
            <person name="Karabika E."/>
            <person name="Karaffa L."/>
            <person name="Karanyi Z."/>
            <person name="Krasevec N."/>
            <person name="Kuo A."/>
            <person name="Kusch H."/>
            <person name="LaButti K."/>
            <person name="Lagendijk E.L."/>
            <person name="Lapidus A."/>
            <person name="Levasseur A."/>
            <person name="Lindquist E."/>
            <person name="Lipzen A."/>
            <person name="Logrieco A.F."/>
            <person name="MacCabe A."/>
            <person name="Maekelae M.R."/>
            <person name="Malavazi I."/>
            <person name="Melin P."/>
            <person name="Meyer V."/>
            <person name="Mielnichuk N."/>
            <person name="Miskei M."/>
            <person name="Molnar A.P."/>
            <person name="Mule G."/>
            <person name="Ngan C.Y."/>
            <person name="Orejas M."/>
            <person name="Orosz E."/>
            <person name="Ouedraogo J.P."/>
            <person name="Overkamp K.M."/>
            <person name="Park H.-S."/>
            <person name="Perrone G."/>
            <person name="Piumi F."/>
            <person name="Punt P.J."/>
            <person name="Ram A.F."/>
            <person name="Ramon A."/>
            <person name="Rauscher S."/>
            <person name="Record E."/>
            <person name="Riano-Pachon D.M."/>
            <person name="Robert V."/>
            <person name="Roehrig J."/>
            <person name="Ruller R."/>
            <person name="Salamov A."/>
            <person name="Salih N.S."/>
            <person name="Samson R.A."/>
            <person name="Sandor E."/>
            <person name="Sanguinetti M."/>
            <person name="Schuetze T."/>
            <person name="Sepcic K."/>
            <person name="Shelest E."/>
            <person name="Sherlock G."/>
            <person name="Sophianopoulou V."/>
            <person name="Squina F.M."/>
            <person name="Sun H."/>
            <person name="Susca A."/>
            <person name="Todd R.B."/>
            <person name="Tsang A."/>
            <person name="Unkles S.E."/>
            <person name="van de Wiele N."/>
            <person name="van Rossen-Uffink D."/>
            <person name="Oliveira J.V."/>
            <person name="Vesth T.C."/>
            <person name="Visser J."/>
            <person name="Yu J.-H."/>
            <person name="Zhou M."/>
            <person name="Andersen M.R."/>
            <person name="Archer D.B."/>
            <person name="Baker S.E."/>
            <person name="Benoit I."/>
            <person name="Brakhage A.A."/>
            <person name="Braus G.H."/>
            <person name="Fischer R."/>
            <person name="Frisvad J.C."/>
            <person name="Goldman G.H."/>
            <person name="Houbraken J."/>
            <person name="Oakley B."/>
            <person name="Pocsi I."/>
            <person name="Scazzocchio C."/>
            <person name="Seiboth B."/>
            <person name="vanKuyk P.A."/>
            <person name="Wortman J."/>
            <person name="Dyer P.S."/>
            <person name="Grigoriev I.V."/>
        </authorList>
    </citation>
    <scope>NUCLEOTIDE SEQUENCE [LARGE SCALE GENOMIC DNA]</scope>
    <source>
        <strain evidence="8">DTO 134E9</strain>
    </source>
</reference>
<keyword evidence="5" id="KW-0274">FAD</keyword>
<dbReference type="Proteomes" id="UP000184383">
    <property type="component" value="Unassembled WGS sequence"/>
</dbReference>
<dbReference type="GO" id="GO:0010133">
    <property type="term" value="P:L-proline catabolic process to L-glutamate"/>
    <property type="evidence" value="ECO:0007669"/>
    <property type="project" value="TreeGrafter"/>
</dbReference>
<evidence type="ECO:0000256" key="4">
    <source>
        <dbReference type="ARBA" id="ARBA00023062"/>
    </source>
</evidence>
<evidence type="ECO:0000256" key="5">
    <source>
        <dbReference type="RuleBase" id="RU364054"/>
    </source>
</evidence>
<name>A0A1L9RFL8_ASPWE</name>
<proteinExistence type="inferred from homology"/>
<evidence type="ECO:0000313" key="8">
    <source>
        <dbReference type="Proteomes" id="UP000184383"/>
    </source>
</evidence>
<protein>
    <recommendedName>
        <fullName evidence="2 5">Proline dehydrogenase</fullName>
        <ecNumber evidence="2 5">1.5.5.2</ecNumber>
    </recommendedName>
</protein>
<dbReference type="GO" id="GO:0071949">
    <property type="term" value="F:FAD binding"/>
    <property type="evidence" value="ECO:0007669"/>
    <property type="project" value="TreeGrafter"/>
</dbReference>
<dbReference type="GO" id="GO:0005739">
    <property type="term" value="C:mitochondrion"/>
    <property type="evidence" value="ECO:0007669"/>
    <property type="project" value="TreeGrafter"/>
</dbReference>